<keyword evidence="2" id="KW-1185">Reference proteome</keyword>
<reference evidence="2" key="1">
    <citation type="submission" date="2019-12" db="EMBL/GenBank/DDBJ databases">
        <authorList>
            <person name="Olsen N.S."/>
            <person name="Junco L.M.F."/>
            <person name="Kot W."/>
            <person name="Hansen L.H."/>
        </authorList>
    </citation>
    <scope>NUCLEOTIDE SEQUENCE [LARGE SCALE GENOMIC DNA]</scope>
</reference>
<proteinExistence type="predicted"/>
<gene>
    <name evidence="1" type="ORF">alia_94</name>
</gene>
<dbReference type="Proteomes" id="UP000464502">
    <property type="component" value="Segment"/>
</dbReference>
<accession>A0A6B9XBL0</accession>
<dbReference type="EMBL" id="MN850632">
    <property type="protein sequence ID" value="QHR73808.1"/>
    <property type="molecule type" value="Genomic_DNA"/>
</dbReference>
<sequence length="118" mass="14050">MMKIVHDEIQFEESDLLDLDVTLSKLIYNALSTYRAKVIATNNVKIPSGLLRRMYPHAKGDYLPYMEERATEHWLEILEKMESSFKDSTPPEEVNEKQRQDRLEGRILFAKYFHNLWM</sequence>
<protein>
    <submittedName>
        <fullName evidence="1">Uncharacterized protein</fullName>
    </submittedName>
</protein>
<organism evidence="1 2">
    <name type="scientific">Escherichia phage alia</name>
    <dbReference type="NCBI Taxonomy" id="2696379"/>
    <lineage>
        <taxon>Viruses</taxon>
        <taxon>Duplodnaviria</taxon>
        <taxon>Heunggongvirae</taxon>
        <taxon>Uroviricota</taxon>
        <taxon>Caudoviricetes</taxon>
        <taxon>Stephanstirmvirinae</taxon>
        <taxon>Justusliebigvirus</taxon>
        <taxon>Justusliebigvirus alia</taxon>
    </lineage>
</organism>
<evidence type="ECO:0000313" key="1">
    <source>
        <dbReference type="EMBL" id="QHR73808.1"/>
    </source>
</evidence>
<evidence type="ECO:0000313" key="2">
    <source>
        <dbReference type="Proteomes" id="UP000464502"/>
    </source>
</evidence>
<name>A0A6B9XBL0_9CAUD</name>